<dbReference type="Proteomes" id="UP000430692">
    <property type="component" value="Unassembled WGS sequence"/>
</dbReference>
<organism evidence="7 8">
    <name type="scientific">Shimazuella alba</name>
    <dbReference type="NCBI Taxonomy" id="2690964"/>
    <lineage>
        <taxon>Bacteria</taxon>
        <taxon>Bacillati</taxon>
        <taxon>Bacillota</taxon>
        <taxon>Bacilli</taxon>
        <taxon>Bacillales</taxon>
        <taxon>Thermoactinomycetaceae</taxon>
        <taxon>Shimazuella</taxon>
    </lineage>
</organism>
<feature type="transmembrane region" description="Helical" evidence="6">
    <location>
        <begin position="58"/>
        <end position="79"/>
    </location>
</feature>
<keyword evidence="5 6" id="KW-0472">Membrane</keyword>
<evidence type="ECO:0000313" key="8">
    <source>
        <dbReference type="Proteomes" id="UP000430692"/>
    </source>
</evidence>
<reference evidence="7 8" key="1">
    <citation type="submission" date="2019-12" db="EMBL/GenBank/DDBJ databases">
        <title>Whole-genome analyses of novel actinobacteria.</title>
        <authorList>
            <person name="Sahin N."/>
            <person name="Saygin H."/>
        </authorList>
    </citation>
    <scope>NUCLEOTIDE SEQUENCE [LARGE SCALE GENOMIC DNA]</scope>
    <source>
        <strain evidence="7 8">KC615</strain>
    </source>
</reference>
<accession>A0A6I4VQL7</accession>
<keyword evidence="3 6" id="KW-0812">Transmembrane</keyword>
<evidence type="ECO:0000256" key="2">
    <source>
        <dbReference type="ARBA" id="ARBA00010350"/>
    </source>
</evidence>
<evidence type="ECO:0000256" key="3">
    <source>
        <dbReference type="ARBA" id="ARBA00022692"/>
    </source>
</evidence>
<evidence type="ECO:0000256" key="1">
    <source>
        <dbReference type="ARBA" id="ARBA00004141"/>
    </source>
</evidence>
<feature type="transmembrane region" description="Helical" evidence="6">
    <location>
        <begin position="29"/>
        <end position="51"/>
    </location>
</feature>
<dbReference type="Pfam" id="PF01027">
    <property type="entry name" value="Bax1-I"/>
    <property type="match status" value="1"/>
</dbReference>
<evidence type="ECO:0000256" key="6">
    <source>
        <dbReference type="RuleBase" id="RU004379"/>
    </source>
</evidence>
<evidence type="ECO:0000256" key="4">
    <source>
        <dbReference type="ARBA" id="ARBA00022989"/>
    </source>
</evidence>
<protein>
    <submittedName>
        <fullName evidence="7">BAX inhibitor (BI)-1/YccA family protein</fullName>
    </submittedName>
</protein>
<name>A0A6I4VQL7_9BACL</name>
<dbReference type="PANTHER" id="PTHR23291">
    <property type="entry name" value="BAX INHIBITOR-RELATED"/>
    <property type="match status" value="1"/>
</dbReference>
<feature type="transmembrane region" description="Helical" evidence="6">
    <location>
        <begin position="181"/>
        <end position="204"/>
    </location>
</feature>
<sequence length="207" mass="22286">MFAGLLLTGIIAYFLSSNTDISFLIATTPGILWGAFIVQIVVVLSISALIGKISAFTATFLFFFYAAINGITFSVFLAYVDISTVGSAFIITAGMFGISAALGFITKRDLSKMGSIFLMLLIGIILASVVNIIFLQNSGFDLVLSYIIVAVFCGITAYDVQNIKRLSASIQSMDQNTATKVAIFGALMLYIDFIAILQNLISIFSRD</sequence>
<keyword evidence="4 6" id="KW-1133">Transmembrane helix</keyword>
<gene>
    <name evidence="7" type="ORF">GSM42_02720</name>
</gene>
<dbReference type="EMBL" id="WUUL01000002">
    <property type="protein sequence ID" value="MXQ52668.1"/>
    <property type="molecule type" value="Genomic_DNA"/>
</dbReference>
<feature type="transmembrane region" description="Helical" evidence="6">
    <location>
        <begin position="142"/>
        <end position="160"/>
    </location>
</feature>
<comment type="subcellular location">
    <subcellularLocation>
        <location evidence="1">Membrane</location>
        <topology evidence="1">Multi-pass membrane protein</topology>
    </subcellularLocation>
</comment>
<comment type="caution">
    <text evidence="7">The sequence shown here is derived from an EMBL/GenBank/DDBJ whole genome shotgun (WGS) entry which is preliminary data.</text>
</comment>
<dbReference type="CDD" id="cd10432">
    <property type="entry name" value="BI-1-like_bacterial"/>
    <property type="match status" value="1"/>
</dbReference>
<evidence type="ECO:0000256" key="5">
    <source>
        <dbReference type="ARBA" id="ARBA00023136"/>
    </source>
</evidence>
<keyword evidence="8" id="KW-1185">Reference proteome</keyword>
<feature type="transmembrane region" description="Helical" evidence="6">
    <location>
        <begin position="85"/>
        <end position="105"/>
    </location>
</feature>
<proteinExistence type="inferred from homology"/>
<dbReference type="PANTHER" id="PTHR23291:SF50">
    <property type="entry name" value="PROTEIN LIFEGUARD 4"/>
    <property type="match status" value="1"/>
</dbReference>
<feature type="transmembrane region" description="Helical" evidence="6">
    <location>
        <begin position="117"/>
        <end position="136"/>
    </location>
</feature>
<evidence type="ECO:0000313" key="7">
    <source>
        <dbReference type="EMBL" id="MXQ52668.1"/>
    </source>
</evidence>
<dbReference type="GO" id="GO:0005886">
    <property type="term" value="C:plasma membrane"/>
    <property type="evidence" value="ECO:0007669"/>
    <property type="project" value="TreeGrafter"/>
</dbReference>
<dbReference type="AlphaFoldDB" id="A0A6I4VQL7"/>
<dbReference type="InterPro" id="IPR006214">
    <property type="entry name" value="Bax_inhibitor_1-related"/>
</dbReference>
<comment type="similarity">
    <text evidence="2 6">Belongs to the BI1 family.</text>
</comment>